<feature type="region of interest" description="Disordered" evidence="1">
    <location>
        <begin position="292"/>
        <end position="311"/>
    </location>
</feature>
<evidence type="ECO:0000313" key="2">
    <source>
        <dbReference type="EMBL" id="TFK85463.1"/>
    </source>
</evidence>
<feature type="region of interest" description="Disordered" evidence="1">
    <location>
        <begin position="321"/>
        <end position="427"/>
    </location>
</feature>
<evidence type="ECO:0000313" key="3">
    <source>
        <dbReference type="Proteomes" id="UP000308197"/>
    </source>
</evidence>
<organism evidence="2 3">
    <name type="scientific">Polyporus arcularius HHB13444</name>
    <dbReference type="NCBI Taxonomy" id="1314778"/>
    <lineage>
        <taxon>Eukaryota</taxon>
        <taxon>Fungi</taxon>
        <taxon>Dikarya</taxon>
        <taxon>Basidiomycota</taxon>
        <taxon>Agaricomycotina</taxon>
        <taxon>Agaricomycetes</taxon>
        <taxon>Polyporales</taxon>
        <taxon>Polyporaceae</taxon>
        <taxon>Polyporus</taxon>
    </lineage>
</organism>
<evidence type="ECO:0000256" key="1">
    <source>
        <dbReference type="SAM" id="MobiDB-lite"/>
    </source>
</evidence>
<dbReference type="EMBL" id="ML211252">
    <property type="protein sequence ID" value="TFK85463.1"/>
    <property type="molecule type" value="Genomic_DNA"/>
</dbReference>
<protein>
    <submittedName>
        <fullName evidence="2">Uncharacterized protein</fullName>
    </submittedName>
</protein>
<sequence>MPSRRSVGTAAQPQPETIAGHTGSRAEEDQESREATTGSAASPLARSESHEIGRVLTSAPPEVQSGVMRILRSWLSQRVWQEPALTELDSGMGFVEDIYAPPPAYTTDIPSHREASGAQSFTKICTGRRIASSSLVYDVVDHLSDSEPALPRVIPASCQILTSNTAPVQFTGAEIQIYALDVGQDLPTIVIDGTPCTTDGTGVSDHQVTWICQDLGAGTHELKIQNDQGLLRYGDEVFLSFIDHAYKSDGHFFNGPITVCLAPIYRTIGPEHMANQMMPFENVRPFVQFHRRRTPRTRSPSGLLEKPSNETLSVTVATGPTYTSSQAVPSPPPAVVHPTRGHRPDARPPPSKSSKHKRNTPLPSEPSTRPVFLPQSEIATGQTGIPTGLDRARSHAASMAETSSVAPPLGRRPSHELGRVLSSAPPEVQSGVMRIMRSLLSQRTWQGSARTEVDSGMRFVEDSDVPPPEYTRD</sequence>
<name>A0A5C3PHS2_9APHY</name>
<feature type="region of interest" description="Disordered" evidence="1">
    <location>
        <begin position="1"/>
        <end position="58"/>
    </location>
</feature>
<accession>A0A5C3PHS2</accession>
<gene>
    <name evidence="2" type="ORF">K466DRAFT_654244</name>
</gene>
<proteinExistence type="predicted"/>
<feature type="region of interest" description="Disordered" evidence="1">
    <location>
        <begin position="443"/>
        <end position="473"/>
    </location>
</feature>
<feature type="compositionally biased region" description="Basic and acidic residues" evidence="1">
    <location>
        <begin position="451"/>
        <end position="461"/>
    </location>
</feature>
<dbReference type="InParanoid" id="A0A5C3PHS2"/>
<dbReference type="AlphaFoldDB" id="A0A5C3PHS2"/>
<reference evidence="2 3" key="1">
    <citation type="journal article" date="2019" name="Nat. Ecol. Evol.">
        <title>Megaphylogeny resolves global patterns of mushroom evolution.</title>
        <authorList>
            <person name="Varga T."/>
            <person name="Krizsan K."/>
            <person name="Foldi C."/>
            <person name="Dima B."/>
            <person name="Sanchez-Garcia M."/>
            <person name="Sanchez-Ramirez S."/>
            <person name="Szollosi G.J."/>
            <person name="Szarkandi J.G."/>
            <person name="Papp V."/>
            <person name="Albert L."/>
            <person name="Andreopoulos W."/>
            <person name="Angelini C."/>
            <person name="Antonin V."/>
            <person name="Barry K.W."/>
            <person name="Bougher N.L."/>
            <person name="Buchanan P."/>
            <person name="Buyck B."/>
            <person name="Bense V."/>
            <person name="Catcheside P."/>
            <person name="Chovatia M."/>
            <person name="Cooper J."/>
            <person name="Damon W."/>
            <person name="Desjardin D."/>
            <person name="Finy P."/>
            <person name="Geml J."/>
            <person name="Haridas S."/>
            <person name="Hughes K."/>
            <person name="Justo A."/>
            <person name="Karasinski D."/>
            <person name="Kautmanova I."/>
            <person name="Kiss B."/>
            <person name="Kocsube S."/>
            <person name="Kotiranta H."/>
            <person name="LaButti K.M."/>
            <person name="Lechner B.E."/>
            <person name="Liimatainen K."/>
            <person name="Lipzen A."/>
            <person name="Lukacs Z."/>
            <person name="Mihaltcheva S."/>
            <person name="Morgado L.N."/>
            <person name="Niskanen T."/>
            <person name="Noordeloos M.E."/>
            <person name="Ohm R.A."/>
            <person name="Ortiz-Santana B."/>
            <person name="Ovrebo C."/>
            <person name="Racz N."/>
            <person name="Riley R."/>
            <person name="Savchenko A."/>
            <person name="Shiryaev A."/>
            <person name="Soop K."/>
            <person name="Spirin V."/>
            <person name="Szebenyi C."/>
            <person name="Tomsovsky M."/>
            <person name="Tulloss R.E."/>
            <person name="Uehling J."/>
            <person name="Grigoriev I.V."/>
            <person name="Vagvolgyi C."/>
            <person name="Papp T."/>
            <person name="Martin F.M."/>
            <person name="Miettinen O."/>
            <person name="Hibbett D.S."/>
            <person name="Nagy L.G."/>
        </authorList>
    </citation>
    <scope>NUCLEOTIDE SEQUENCE [LARGE SCALE GENOMIC DNA]</scope>
    <source>
        <strain evidence="2 3">HHB13444</strain>
    </source>
</reference>
<dbReference type="Proteomes" id="UP000308197">
    <property type="component" value="Unassembled WGS sequence"/>
</dbReference>
<keyword evidence="3" id="KW-1185">Reference proteome</keyword>